<proteinExistence type="predicted"/>
<evidence type="ECO:0008006" key="3">
    <source>
        <dbReference type="Google" id="ProtNLM"/>
    </source>
</evidence>
<name>A0A5J9V2H3_9POAL</name>
<gene>
    <name evidence="1" type="ORF">EJB05_21713</name>
</gene>
<protein>
    <recommendedName>
        <fullName evidence="3">DDE Tnp4 domain-containing protein</fullName>
    </recommendedName>
</protein>
<sequence>MEHLLLNRLDHKGEMQPKLKGKIKESVRKVSAHLQMKICKCSMNSNYERKPTSEDIRRLLHIGEARGFPGMLGSLDCMHWQWRNCPKAWKGQYTRGDIKVSTVMLEAVASHDLWIWHAFFGVAGSNNDINVLNRSPLFTEVLQGRDPAVHYTINGNEYNMGYYLTDGIYPEWATFVKTIPLPQCAKDKLYAEHQEGARKDVERAFGVLQARFAILRNPTRMWQMRSLTEIMYACIILHNMIVEDERDTFRVRYDDNYESEYDPGNNSTPLAGYGHGPIHGFSRLLEIDEEIRDKEMHHKFKNDLVEHIWQRFGGNQA</sequence>
<comment type="caution">
    <text evidence="1">The sequence shown here is derived from an EMBL/GenBank/DDBJ whole genome shotgun (WGS) entry which is preliminary data.</text>
</comment>
<evidence type="ECO:0000313" key="1">
    <source>
        <dbReference type="EMBL" id="TVU30106.1"/>
    </source>
</evidence>
<dbReference type="PANTHER" id="PTHR47150">
    <property type="entry name" value="OS12G0169200 PROTEIN"/>
    <property type="match status" value="1"/>
</dbReference>
<organism evidence="1 2">
    <name type="scientific">Eragrostis curvula</name>
    <name type="common">weeping love grass</name>
    <dbReference type="NCBI Taxonomy" id="38414"/>
    <lineage>
        <taxon>Eukaryota</taxon>
        <taxon>Viridiplantae</taxon>
        <taxon>Streptophyta</taxon>
        <taxon>Embryophyta</taxon>
        <taxon>Tracheophyta</taxon>
        <taxon>Spermatophyta</taxon>
        <taxon>Magnoliopsida</taxon>
        <taxon>Liliopsida</taxon>
        <taxon>Poales</taxon>
        <taxon>Poaceae</taxon>
        <taxon>PACMAD clade</taxon>
        <taxon>Chloridoideae</taxon>
        <taxon>Eragrostideae</taxon>
        <taxon>Eragrostidinae</taxon>
        <taxon>Eragrostis</taxon>
    </lineage>
</organism>
<dbReference type="InterPro" id="IPR006912">
    <property type="entry name" value="Harbinger_derived_prot"/>
</dbReference>
<reference evidence="1 2" key="1">
    <citation type="journal article" date="2019" name="Sci. Rep.">
        <title>A high-quality genome of Eragrostis curvula grass provides insights into Poaceae evolution and supports new strategies to enhance forage quality.</title>
        <authorList>
            <person name="Carballo J."/>
            <person name="Santos B.A.C.M."/>
            <person name="Zappacosta D."/>
            <person name="Garbus I."/>
            <person name="Selva J.P."/>
            <person name="Gallo C.A."/>
            <person name="Diaz A."/>
            <person name="Albertini E."/>
            <person name="Caccamo M."/>
            <person name="Echenique V."/>
        </authorList>
    </citation>
    <scope>NUCLEOTIDE SEQUENCE [LARGE SCALE GENOMIC DNA]</scope>
    <source>
        <strain evidence="2">cv. Victoria</strain>
        <tissue evidence="1">Leaf</tissue>
    </source>
</reference>
<feature type="non-terminal residue" evidence="1">
    <location>
        <position position="1"/>
    </location>
</feature>
<dbReference type="OrthoDB" id="647759at2759"/>
<dbReference type="Pfam" id="PF04827">
    <property type="entry name" value="Plant_tran"/>
    <property type="match status" value="1"/>
</dbReference>
<dbReference type="PANTHER" id="PTHR47150:SF7">
    <property type="entry name" value="NUCLEASE"/>
    <property type="match status" value="1"/>
</dbReference>
<keyword evidence="2" id="KW-1185">Reference proteome</keyword>
<evidence type="ECO:0000313" key="2">
    <source>
        <dbReference type="Proteomes" id="UP000324897"/>
    </source>
</evidence>
<accession>A0A5J9V2H3</accession>
<dbReference type="AlphaFoldDB" id="A0A5J9V2H3"/>
<dbReference type="Gramene" id="TVU30106">
    <property type="protein sequence ID" value="TVU30106"/>
    <property type="gene ID" value="EJB05_21713"/>
</dbReference>
<dbReference type="EMBL" id="RWGY01000011">
    <property type="protein sequence ID" value="TVU30106.1"/>
    <property type="molecule type" value="Genomic_DNA"/>
</dbReference>
<dbReference type="Proteomes" id="UP000324897">
    <property type="component" value="Chromosome 1"/>
</dbReference>